<name>A0ACC0VT53_9STRA</name>
<comment type="caution">
    <text evidence="1">The sequence shown here is derived from an EMBL/GenBank/DDBJ whole genome shotgun (WGS) entry which is preliminary data.</text>
</comment>
<accession>A0ACC0VT53</accession>
<protein>
    <submittedName>
        <fullName evidence="1">Uncharacterized protein</fullName>
    </submittedName>
</protein>
<keyword evidence="2" id="KW-1185">Reference proteome</keyword>
<proteinExistence type="predicted"/>
<evidence type="ECO:0000313" key="1">
    <source>
        <dbReference type="EMBL" id="KAI9909372.1"/>
    </source>
</evidence>
<gene>
    <name evidence="1" type="ORF">PsorP6_014542</name>
</gene>
<sequence>MTRSYRQRLRRLHRRLNAEQSATQSPIQQSEALSTREARISEHEIDETHDRADDVTTPELSLATQLLLYLYKGGNTNRSPSDRETVVYFSDDEEYTDYLACKTLAAFQKSAVATLGLSQIISVKIINNSLDVHDPAVDPGDGSKRSDVQDEEINYWFKISVVRQSELNLDHSPSAPSPQIIISKRDQAFPESEFATLVPWTSRQICTLRLVHLTEQILASFLSQPDFWNSPRLCPSRSSDPIYSPDRRLLM</sequence>
<evidence type="ECO:0000313" key="2">
    <source>
        <dbReference type="Proteomes" id="UP001163321"/>
    </source>
</evidence>
<organism evidence="1 2">
    <name type="scientific">Peronosclerospora sorghi</name>
    <dbReference type="NCBI Taxonomy" id="230839"/>
    <lineage>
        <taxon>Eukaryota</taxon>
        <taxon>Sar</taxon>
        <taxon>Stramenopiles</taxon>
        <taxon>Oomycota</taxon>
        <taxon>Peronosporomycetes</taxon>
        <taxon>Peronosporales</taxon>
        <taxon>Peronosporaceae</taxon>
        <taxon>Peronosclerospora</taxon>
    </lineage>
</organism>
<reference evidence="1 2" key="1">
    <citation type="journal article" date="2022" name="bioRxiv">
        <title>The genome of the oomycete Peronosclerospora sorghi, a cosmopolitan pathogen of maize and sorghum, is inflated with dispersed pseudogenes.</title>
        <authorList>
            <person name="Fletcher K."/>
            <person name="Martin F."/>
            <person name="Isakeit T."/>
            <person name="Cavanaugh K."/>
            <person name="Magill C."/>
            <person name="Michelmore R."/>
        </authorList>
    </citation>
    <scope>NUCLEOTIDE SEQUENCE [LARGE SCALE GENOMIC DNA]</scope>
    <source>
        <strain evidence="1">P6</strain>
    </source>
</reference>
<dbReference type="Proteomes" id="UP001163321">
    <property type="component" value="Chromosome 7"/>
</dbReference>
<dbReference type="EMBL" id="CM047586">
    <property type="protein sequence ID" value="KAI9909372.1"/>
    <property type="molecule type" value="Genomic_DNA"/>
</dbReference>